<accession>A0AAV4AKX4</accession>
<evidence type="ECO:0008006" key="3">
    <source>
        <dbReference type="Google" id="ProtNLM"/>
    </source>
</evidence>
<keyword evidence="2" id="KW-1185">Reference proteome</keyword>
<name>A0AAV4AKX4_9GAST</name>
<gene>
    <name evidence="1" type="ORF">PoB_003440200</name>
</gene>
<protein>
    <recommendedName>
        <fullName evidence="3">HTH CENPB-type domain-containing protein</fullName>
    </recommendedName>
</protein>
<evidence type="ECO:0000313" key="1">
    <source>
        <dbReference type="EMBL" id="GFO07897.1"/>
    </source>
</evidence>
<evidence type="ECO:0000313" key="2">
    <source>
        <dbReference type="Proteomes" id="UP000735302"/>
    </source>
</evidence>
<proteinExistence type="predicted"/>
<dbReference type="Proteomes" id="UP000735302">
    <property type="component" value="Unassembled WGS sequence"/>
</dbReference>
<dbReference type="AlphaFoldDB" id="A0AAV4AKX4"/>
<comment type="caution">
    <text evidence="1">The sequence shown here is derived from an EMBL/GenBank/DDBJ whole genome shotgun (WGS) entry which is preliminary data.</text>
</comment>
<reference evidence="1 2" key="1">
    <citation type="journal article" date="2021" name="Elife">
        <title>Chloroplast acquisition without the gene transfer in kleptoplastic sea slugs, Plakobranchus ocellatus.</title>
        <authorList>
            <person name="Maeda T."/>
            <person name="Takahashi S."/>
            <person name="Yoshida T."/>
            <person name="Shimamura S."/>
            <person name="Takaki Y."/>
            <person name="Nagai Y."/>
            <person name="Toyoda A."/>
            <person name="Suzuki Y."/>
            <person name="Arimoto A."/>
            <person name="Ishii H."/>
            <person name="Satoh N."/>
            <person name="Nishiyama T."/>
            <person name="Hasebe M."/>
            <person name="Maruyama T."/>
            <person name="Minagawa J."/>
            <person name="Obokata J."/>
            <person name="Shigenobu S."/>
        </authorList>
    </citation>
    <scope>NUCLEOTIDE SEQUENCE [LARGE SCALE GENOMIC DNA]</scope>
</reference>
<organism evidence="1 2">
    <name type="scientific">Plakobranchus ocellatus</name>
    <dbReference type="NCBI Taxonomy" id="259542"/>
    <lineage>
        <taxon>Eukaryota</taxon>
        <taxon>Metazoa</taxon>
        <taxon>Spiralia</taxon>
        <taxon>Lophotrochozoa</taxon>
        <taxon>Mollusca</taxon>
        <taxon>Gastropoda</taxon>
        <taxon>Heterobranchia</taxon>
        <taxon>Euthyneura</taxon>
        <taxon>Panpulmonata</taxon>
        <taxon>Sacoglossa</taxon>
        <taxon>Placobranchoidea</taxon>
        <taxon>Plakobranchidae</taxon>
        <taxon>Plakobranchus</taxon>
    </lineage>
</organism>
<dbReference type="EMBL" id="BLXT01003924">
    <property type="protein sequence ID" value="GFO07897.1"/>
    <property type="molecule type" value="Genomic_DNA"/>
</dbReference>
<sequence length="156" mass="17396">MSNFMESWKASKKAGTDWLHGFMDRNLELSLRQSEAYQGLKPTEFGRLTSIHFNSDNMFTPFDVTKKPCTASHQSVIRHAYNGSPTVVSHHISSSAIVGQQMSHLYTSSCKYVGQHITSTQAFLQSNTMPTALFIISPVELRSYPKTPSCKETTSG</sequence>